<protein>
    <recommendedName>
        <fullName evidence="1">N-acetyltransferase domain-containing protein</fullName>
    </recommendedName>
</protein>
<gene>
    <name evidence="2" type="ORF">LTR62_006336</name>
</gene>
<dbReference type="CDD" id="cd04301">
    <property type="entry name" value="NAT_SF"/>
    <property type="match status" value="1"/>
</dbReference>
<dbReference type="InterPro" id="IPR052523">
    <property type="entry name" value="Trichothecene_AcTrans"/>
</dbReference>
<proteinExistence type="predicted"/>
<reference evidence="2" key="1">
    <citation type="submission" date="2023-08" db="EMBL/GenBank/DDBJ databases">
        <title>Black Yeasts Isolated from many extreme environments.</title>
        <authorList>
            <person name="Coleine C."/>
            <person name="Stajich J.E."/>
            <person name="Selbmann L."/>
        </authorList>
    </citation>
    <scope>NUCLEOTIDE SEQUENCE</scope>
    <source>
        <strain evidence="2">CCFEE 5401</strain>
    </source>
</reference>
<dbReference type="AlphaFoldDB" id="A0AAN7TG92"/>
<dbReference type="SUPFAM" id="SSF55729">
    <property type="entry name" value="Acyl-CoA N-acyltransferases (Nat)"/>
    <property type="match status" value="1"/>
</dbReference>
<comment type="caution">
    <text evidence="2">The sequence shown here is derived from an EMBL/GenBank/DDBJ whole genome shotgun (WGS) entry which is preliminary data.</text>
</comment>
<evidence type="ECO:0000313" key="2">
    <source>
        <dbReference type="EMBL" id="KAK5109969.1"/>
    </source>
</evidence>
<feature type="domain" description="N-acetyltransferase" evidence="1">
    <location>
        <begin position="137"/>
        <end position="190"/>
    </location>
</feature>
<evidence type="ECO:0000313" key="3">
    <source>
        <dbReference type="Proteomes" id="UP001310890"/>
    </source>
</evidence>
<name>A0AAN7TG92_9PEZI</name>
<dbReference type="Proteomes" id="UP001310890">
    <property type="component" value="Unassembled WGS sequence"/>
</dbReference>
<organism evidence="2 3">
    <name type="scientific">Meristemomyces frigidus</name>
    <dbReference type="NCBI Taxonomy" id="1508187"/>
    <lineage>
        <taxon>Eukaryota</taxon>
        <taxon>Fungi</taxon>
        <taxon>Dikarya</taxon>
        <taxon>Ascomycota</taxon>
        <taxon>Pezizomycotina</taxon>
        <taxon>Dothideomycetes</taxon>
        <taxon>Dothideomycetidae</taxon>
        <taxon>Mycosphaerellales</taxon>
        <taxon>Teratosphaeriaceae</taxon>
        <taxon>Meristemomyces</taxon>
    </lineage>
</organism>
<dbReference type="EMBL" id="JAVRRL010000055">
    <property type="protein sequence ID" value="KAK5109969.1"/>
    <property type="molecule type" value="Genomic_DNA"/>
</dbReference>
<dbReference type="InterPro" id="IPR000182">
    <property type="entry name" value="GNAT_dom"/>
</dbReference>
<dbReference type="InterPro" id="IPR016181">
    <property type="entry name" value="Acyl_CoA_acyltransferase"/>
</dbReference>
<dbReference type="Pfam" id="PF13508">
    <property type="entry name" value="Acetyltransf_7"/>
    <property type="match status" value="1"/>
</dbReference>
<sequence>MPVRFATKDDVGTMARISSEAFWDDELFGEVIHPYRDQHPDGPRLYWLALIRKGWQDPANTFLVSTTGDEKNKVAAWAQWTRKGRKETAADEDSMRKQVEWPALPPNEAAHPERITYLERSYDHISHQWTGAREQAYDIAILATLPSHQGEGHGKALMQWGIQRATSEQVPISVISALGKDGFYNKLGFTIPAGNAQDGEGNPLAGLVEGGNIWWKEDHLKA</sequence>
<accession>A0AAN7TG92</accession>
<dbReference type="PANTHER" id="PTHR42791">
    <property type="entry name" value="GNAT FAMILY ACETYLTRANSFERASE"/>
    <property type="match status" value="1"/>
</dbReference>
<dbReference type="Gene3D" id="3.40.630.30">
    <property type="match status" value="1"/>
</dbReference>
<evidence type="ECO:0000259" key="1">
    <source>
        <dbReference type="Pfam" id="PF13508"/>
    </source>
</evidence>
<dbReference type="GO" id="GO:0016747">
    <property type="term" value="F:acyltransferase activity, transferring groups other than amino-acyl groups"/>
    <property type="evidence" value="ECO:0007669"/>
    <property type="project" value="InterPro"/>
</dbReference>
<dbReference type="PANTHER" id="PTHR42791:SF16">
    <property type="entry name" value="N-ACETYLTRANSFERASE DOMAIN-CONTAINING PROTEIN"/>
    <property type="match status" value="1"/>
</dbReference>